<gene>
    <name evidence="2" type="ORF">AAFC00_006617</name>
</gene>
<evidence type="ECO:0000313" key="2">
    <source>
        <dbReference type="EMBL" id="KAL1303195.1"/>
    </source>
</evidence>
<organism evidence="2 3">
    <name type="scientific">Neodothiora populina</name>
    <dbReference type="NCBI Taxonomy" id="2781224"/>
    <lineage>
        <taxon>Eukaryota</taxon>
        <taxon>Fungi</taxon>
        <taxon>Dikarya</taxon>
        <taxon>Ascomycota</taxon>
        <taxon>Pezizomycotina</taxon>
        <taxon>Dothideomycetes</taxon>
        <taxon>Dothideomycetidae</taxon>
        <taxon>Dothideales</taxon>
        <taxon>Dothioraceae</taxon>
        <taxon>Neodothiora</taxon>
    </lineage>
</organism>
<keyword evidence="1" id="KW-0812">Transmembrane</keyword>
<evidence type="ECO:0000313" key="3">
    <source>
        <dbReference type="Proteomes" id="UP001562354"/>
    </source>
</evidence>
<dbReference type="GeneID" id="95980316"/>
<reference evidence="2 3" key="1">
    <citation type="submission" date="2024-07" db="EMBL/GenBank/DDBJ databases">
        <title>Draft sequence of the Neodothiora populina.</title>
        <authorList>
            <person name="Drown D.D."/>
            <person name="Schuette U.S."/>
            <person name="Buechlein A.B."/>
            <person name="Rusch D.R."/>
            <person name="Winton L.W."/>
            <person name="Adams G.A."/>
        </authorList>
    </citation>
    <scope>NUCLEOTIDE SEQUENCE [LARGE SCALE GENOMIC DNA]</scope>
    <source>
        <strain evidence="2 3">CPC 39397</strain>
    </source>
</reference>
<evidence type="ECO:0000256" key="1">
    <source>
        <dbReference type="SAM" id="Phobius"/>
    </source>
</evidence>
<accession>A0ABR3PAJ8</accession>
<keyword evidence="1" id="KW-1133">Transmembrane helix</keyword>
<protein>
    <submittedName>
        <fullName evidence="2">Uncharacterized protein</fullName>
    </submittedName>
</protein>
<name>A0ABR3PAJ8_9PEZI</name>
<feature type="transmembrane region" description="Helical" evidence="1">
    <location>
        <begin position="12"/>
        <end position="34"/>
    </location>
</feature>
<dbReference type="EMBL" id="JBFMKM010000010">
    <property type="protein sequence ID" value="KAL1303195.1"/>
    <property type="molecule type" value="Genomic_DNA"/>
</dbReference>
<dbReference type="RefSeq" id="XP_069199470.1">
    <property type="nucleotide sequence ID" value="XM_069347838.1"/>
</dbReference>
<dbReference type="Proteomes" id="UP001562354">
    <property type="component" value="Unassembled WGS sequence"/>
</dbReference>
<keyword evidence="3" id="KW-1185">Reference proteome</keyword>
<comment type="caution">
    <text evidence="2">The sequence shown here is derived from an EMBL/GenBank/DDBJ whole genome shotgun (WGS) entry which is preliminary data.</text>
</comment>
<sequence>MQLSRQLTWTSHRVKVGSIAFVGVFLLFFLHVSWQRASRPSPSSPQLHSSSGGKEYTGDYITGEGSVLHGVPPEYDESRKPTRPALIAAAQATEDVAWMESLASSYDLYPYNVDDRNTPSRLAIPANTGHEAMVYLTFIINNYEFLPPHAVFVHGHRDSWHQEADIVHLLKALRIQALQEVGYVPLRCDWYPSCPAEINPITKDGVVWGPGVHRQDAEDAIAEVWETFFPGVDIPHTIASQCCAQFAVTREAILRRPKEQYIIMREWLLNTDLHDDISGRVLEKLWAYIMTNDAVHCPSPQSCACNYFGHCEDHKWPKPPKALGELPADSNII</sequence>
<dbReference type="Pfam" id="PF11913">
    <property type="entry name" value="DUF3431"/>
    <property type="match status" value="1"/>
</dbReference>
<dbReference type="PANTHER" id="PTHR37490">
    <property type="entry name" value="EXPRESSED PROTEIN"/>
    <property type="match status" value="1"/>
</dbReference>
<proteinExistence type="predicted"/>
<dbReference type="PANTHER" id="PTHR37490:SF2">
    <property type="match status" value="1"/>
</dbReference>
<dbReference type="InterPro" id="IPR021838">
    <property type="entry name" value="DUF3431"/>
</dbReference>
<keyword evidence="1" id="KW-0472">Membrane</keyword>